<dbReference type="Gene3D" id="3.40.50.2000">
    <property type="entry name" value="Glycogen Phosphorylase B"/>
    <property type="match status" value="1"/>
</dbReference>
<dbReference type="InterPro" id="IPR028098">
    <property type="entry name" value="Glyco_trans_4-like_N"/>
</dbReference>
<evidence type="ECO:0000313" key="3">
    <source>
        <dbReference type="Proteomes" id="UP001596958"/>
    </source>
</evidence>
<dbReference type="RefSeq" id="WP_377097524.1">
    <property type="nucleotide sequence ID" value="NZ_JBHTHU010000001.1"/>
</dbReference>
<accession>A0ABW2YSK6</accession>
<keyword evidence="3" id="KW-1185">Reference proteome</keyword>
<reference evidence="3" key="1">
    <citation type="journal article" date="2019" name="Int. J. Syst. Evol. Microbiol.">
        <title>The Global Catalogue of Microorganisms (GCM) 10K type strain sequencing project: providing services to taxonomists for standard genome sequencing and annotation.</title>
        <authorList>
            <consortium name="The Broad Institute Genomics Platform"/>
            <consortium name="The Broad Institute Genome Sequencing Center for Infectious Disease"/>
            <person name="Wu L."/>
            <person name="Ma J."/>
        </authorList>
    </citation>
    <scope>NUCLEOTIDE SEQUENCE [LARGE SCALE GENOMIC DNA]</scope>
    <source>
        <strain evidence="3">CCUG 63418</strain>
    </source>
</reference>
<evidence type="ECO:0000259" key="1">
    <source>
        <dbReference type="Pfam" id="PF13439"/>
    </source>
</evidence>
<dbReference type="GO" id="GO:0016757">
    <property type="term" value="F:glycosyltransferase activity"/>
    <property type="evidence" value="ECO:0007669"/>
    <property type="project" value="UniProtKB-KW"/>
</dbReference>
<organism evidence="2 3">
    <name type="scientific">Mucilaginibacter calamicampi</name>
    <dbReference type="NCBI Taxonomy" id="1302352"/>
    <lineage>
        <taxon>Bacteria</taxon>
        <taxon>Pseudomonadati</taxon>
        <taxon>Bacteroidota</taxon>
        <taxon>Sphingobacteriia</taxon>
        <taxon>Sphingobacteriales</taxon>
        <taxon>Sphingobacteriaceae</taxon>
        <taxon>Mucilaginibacter</taxon>
    </lineage>
</organism>
<dbReference type="Proteomes" id="UP001596958">
    <property type="component" value="Unassembled WGS sequence"/>
</dbReference>
<gene>
    <name evidence="2" type="ORF">ACFQZS_04030</name>
</gene>
<keyword evidence="2" id="KW-0328">Glycosyltransferase</keyword>
<proteinExistence type="predicted"/>
<comment type="caution">
    <text evidence="2">The sequence shown here is derived from an EMBL/GenBank/DDBJ whole genome shotgun (WGS) entry which is preliminary data.</text>
</comment>
<dbReference type="Pfam" id="PF13439">
    <property type="entry name" value="Glyco_transf_4"/>
    <property type="match status" value="1"/>
</dbReference>
<protein>
    <submittedName>
        <fullName evidence="2">Glycosyltransferase</fullName>
        <ecNumber evidence="2">2.4.-.-</ecNumber>
    </submittedName>
</protein>
<sequence>MVKRVLIISPHFPPQNAADMHRVRMSLPYFREFGWEAEVVVVEDKYVDLVRDPILLNTIPDHIKIHKVRAFSKAVTSKFGLGNIALRSIWFYFLKVNQLLRTHQFDLIYFSTTQFPVCVLGAYWKKRFNVPYVIDMQDPWYSDYYEDKAPQDRPPKYWFSHRMSKYLEPIAIKNVDGLISVSENYITILKKRYPVVKDVPQSTIPFGAYAPDLKIAAEHRSSFGTLLQPGFKNIVYVGRGGADMRDALVVLFEALKKGLETMPEQFTLLRCYFIGTSYAPAGMGEETIMPLARAYGVEKYIVEITDRISYYYTLNTLQQADALFVPGSNDPNYTASKIYPYILMKKPLLALFHHCSPALAVLKEYGASFAYSYDETPDLQAKVVHFFAAVSTGTNEPVHYNEAARRKYDAVNRTEMQCVLFDEVIKMNNG</sequence>
<feature type="domain" description="Glycosyltransferase subfamily 4-like N-terminal" evidence="1">
    <location>
        <begin position="75"/>
        <end position="196"/>
    </location>
</feature>
<keyword evidence="2" id="KW-0808">Transferase</keyword>
<dbReference type="EC" id="2.4.-.-" evidence="2"/>
<evidence type="ECO:0000313" key="2">
    <source>
        <dbReference type="EMBL" id="MFD0749297.1"/>
    </source>
</evidence>
<dbReference type="EMBL" id="JBHTHU010000001">
    <property type="protein sequence ID" value="MFD0749297.1"/>
    <property type="molecule type" value="Genomic_DNA"/>
</dbReference>
<dbReference type="SUPFAM" id="SSF53756">
    <property type="entry name" value="UDP-Glycosyltransferase/glycogen phosphorylase"/>
    <property type="match status" value="1"/>
</dbReference>
<name>A0ABW2YSK6_9SPHI</name>